<dbReference type="SUPFAM" id="SSF50346">
    <property type="entry name" value="PRC-barrel domain"/>
    <property type="match status" value="1"/>
</dbReference>
<feature type="region of interest" description="Disordered" evidence="1">
    <location>
        <begin position="24"/>
        <end position="60"/>
    </location>
</feature>
<keyword evidence="5" id="KW-1185">Reference proteome</keyword>
<gene>
    <name evidence="4" type="ORF">CR165_07810</name>
</gene>
<dbReference type="AlphaFoldDB" id="A0A2U1V5D4"/>
<proteinExistence type="predicted"/>
<protein>
    <recommendedName>
        <fullName evidence="3">PRC-barrel domain-containing protein</fullName>
    </recommendedName>
</protein>
<feature type="domain" description="PRC-barrel" evidence="3">
    <location>
        <begin position="67"/>
        <end position="125"/>
    </location>
</feature>
<dbReference type="InterPro" id="IPR027275">
    <property type="entry name" value="PRC-brl_dom"/>
</dbReference>
<comment type="caution">
    <text evidence="4">The sequence shown here is derived from an EMBL/GenBank/DDBJ whole genome shotgun (WGS) entry which is preliminary data.</text>
</comment>
<accession>A0A2U1V5D4</accession>
<dbReference type="Proteomes" id="UP000245048">
    <property type="component" value="Unassembled WGS sequence"/>
</dbReference>
<reference evidence="5" key="1">
    <citation type="submission" date="2017-10" db="EMBL/GenBank/DDBJ databases">
        <authorList>
            <person name="Toshchakov S.V."/>
            <person name="Goeva M.A."/>
        </authorList>
    </citation>
    <scope>NUCLEOTIDE SEQUENCE [LARGE SCALE GENOMIC DNA]</scope>
    <source>
        <strain evidence="5">JR1/69-1-13</strain>
    </source>
</reference>
<dbReference type="Pfam" id="PF05239">
    <property type="entry name" value="PRC"/>
    <property type="match status" value="1"/>
</dbReference>
<evidence type="ECO:0000256" key="1">
    <source>
        <dbReference type="SAM" id="MobiDB-lite"/>
    </source>
</evidence>
<dbReference type="Gene3D" id="2.30.30.240">
    <property type="entry name" value="PRC-barrel domain"/>
    <property type="match status" value="1"/>
</dbReference>
<feature type="signal peptide" evidence="2">
    <location>
        <begin position="1"/>
        <end position="23"/>
    </location>
</feature>
<dbReference type="EMBL" id="PDOA01000004">
    <property type="protein sequence ID" value="PWC29094.1"/>
    <property type="molecule type" value="Genomic_DNA"/>
</dbReference>
<evidence type="ECO:0000313" key="4">
    <source>
        <dbReference type="EMBL" id="PWC29094.1"/>
    </source>
</evidence>
<dbReference type="PANTHER" id="PTHR36505:SF1">
    <property type="entry name" value="BLR1072 PROTEIN"/>
    <property type="match status" value="1"/>
</dbReference>
<sequence>MTPRYTLPLLAALALLGAAPALAQSQTEGHGDRANPEASVAPGALRPGQAPPLPGSATTSLNAQHWRASRLLGADIASSENHSLGTVEDLLFTREGGLTVIIATGGFLGLGERLVSVPYERLQYSERWVLPGENEETLKRMPEFKFD</sequence>
<dbReference type="PANTHER" id="PTHR36505">
    <property type="entry name" value="BLR1072 PROTEIN"/>
    <property type="match status" value="1"/>
</dbReference>
<dbReference type="RefSeq" id="WP_109516429.1">
    <property type="nucleotide sequence ID" value="NZ_PDOA01000004.1"/>
</dbReference>
<dbReference type="InterPro" id="IPR011033">
    <property type="entry name" value="PRC_barrel-like_sf"/>
</dbReference>
<evidence type="ECO:0000313" key="5">
    <source>
        <dbReference type="Proteomes" id="UP000245048"/>
    </source>
</evidence>
<keyword evidence="2" id="KW-0732">Signal</keyword>
<name>A0A2U1V5D4_9PROT</name>
<feature type="chain" id="PRO_5015607193" description="PRC-barrel domain-containing protein" evidence="2">
    <location>
        <begin position="24"/>
        <end position="147"/>
    </location>
</feature>
<evidence type="ECO:0000259" key="3">
    <source>
        <dbReference type="Pfam" id="PF05239"/>
    </source>
</evidence>
<organism evidence="4 5">
    <name type="scientific">Teichococcus aestuarii</name>
    <dbReference type="NCBI Taxonomy" id="568898"/>
    <lineage>
        <taxon>Bacteria</taxon>
        <taxon>Pseudomonadati</taxon>
        <taxon>Pseudomonadota</taxon>
        <taxon>Alphaproteobacteria</taxon>
        <taxon>Acetobacterales</taxon>
        <taxon>Roseomonadaceae</taxon>
        <taxon>Roseomonas</taxon>
    </lineage>
</organism>
<evidence type="ECO:0000256" key="2">
    <source>
        <dbReference type="SAM" id="SignalP"/>
    </source>
</evidence>